<evidence type="ECO:0000313" key="2">
    <source>
        <dbReference type="Proteomes" id="UP001459277"/>
    </source>
</evidence>
<dbReference type="AlphaFoldDB" id="A0AAW2CS52"/>
<keyword evidence="2" id="KW-1185">Reference proteome</keyword>
<organism evidence="1 2">
    <name type="scientific">Lithocarpus litseifolius</name>
    <dbReference type="NCBI Taxonomy" id="425828"/>
    <lineage>
        <taxon>Eukaryota</taxon>
        <taxon>Viridiplantae</taxon>
        <taxon>Streptophyta</taxon>
        <taxon>Embryophyta</taxon>
        <taxon>Tracheophyta</taxon>
        <taxon>Spermatophyta</taxon>
        <taxon>Magnoliopsida</taxon>
        <taxon>eudicotyledons</taxon>
        <taxon>Gunneridae</taxon>
        <taxon>Pentapetalae</taxon>
        <taxon>rosids</taxon>
        <taxon>fabids</taxon>
        <taxon>Fagales</taxon>
        <taxon>Fagaceae</taxon>
        <taxon>Lithocarpus</taxon>
    </lineage>
</organism>
<evidence type="ECO:0008006" key="3">
    <source>
        <dbReference type="Google" id="ProtNLM"/>
    </source>
</evidence>
<dbReference type="Proteomes" id="UP001459277">
    <property type="component" value="Unassembled WGS sequence"/>
</dbReference>
<accession>A0AAW2CS52</accession>
<protein>
    <recommendedName>
        <fullName evidence="3">Secreted protein</fullName>
    </recommendedName>
</protein>
<proteinExistence type="predicted"/>
<reference evidence="1 2" key="1">
    <citation type="submission" date="2024-01" db="EMBL/GenBank/DDBJ databases">
        <title>A telomere-to-telomere, gap-free genome of sweet tea (Lithocarpus litseifolius).</title>
        <authorList>
            <person name="Zhou J."/>
        </authorList>
    </citation>
    <scope>NUCLEOTIDE SEQUENCE [LARGE SCALE GENOMIC DNA]</scope>
    <source>
        <strain evidence="1">Zhou-2022a</strain>
        <tissue evidence="1">Leaf</tissue>
    </source>
</reference>
<dbReference type="EMBL" id="JAZDWU010000005">
    <property type="protein sequence ID" value="KAL0000358.1"/>
    <property type="molecule type" value="Genomic_DNA"/>
</dbReference>
<sequence>MVGWVVTVEIGVAIGRIRVYRFLLLFLAGESATDFPFSPNPLCHGPFNRTKSVLWILRVWPGRRRPWRVALAGIGNPTTLSSSN</sequence>
<name>A0AAW2CS52_9ROSI</name>
<gene>
    <name evidence="1" type="ORF">SO802_014139</name>
</gene>
<evidence type="ECO:0000313" key="1">
    <source>
        <dbReference type="EMBL" id="KAL0000358.1"/>
    </source>
</evidence>
<comment type="caution">
    <text evidence="1">The sequence shown here is derived from an EMBL/GenBank/DDBJ whole genome shotgun (WGS) entry which is preliminary data.</text>
</comment>